<gene>
    <name evidence="1" type="ORF">A5685_07770</name>
</gene>
<protein>
    <submittedName>
        <fullName evidence="1">Uncharacterized protein</fullName>
    </submittedName>
</protein>
<dbReference type="EMBL" id="LZJS01000125">
    <property type="protein sequence ID" value="OBH56606.1"/>
    <property type="molecule type" value="Genomic_DNA"/>
</dbReference>
<sequence>MRRTDFPDVWSIADGQLLKYPADIAPTWAPGRGRVRSIVAAILFPRAVDSLDMTVARRQRADMGPVLRKSLPDSSYGGGDLAGDLLIQAYQLCGALTDITGQGLSCGLPCGSLPDCTADTVSDRKVFAHFKSRRIRVLDRVAQAGSGGIQIRGRASRDAGCSA</sequence>
<comment type="caution">
    <text evidence="1">The sequence shown here is derived from an EMBL/GenBank/DDBJ whole genome shotgun (WGS) entry which is preliminary data.</text>
</comment>
<evidence type="ECO:0000313" key="2">
    <source>
        <dbReference type="Proteomes" id="UP000093861"/>
    </source>
</evidence>
<proteinExistence type="predicted"/>
<dbReference type="AlphaFoldDB" id="A0A1A2RXA1"/>
<dbReference type="Proteomes" id="UP000093861">
    <property type="component" value="Unassembled WGS sequence"/>
</dbReference>
<organism evidence="1 2">
    <name type="scientific">Mycobacterium colombiense</name>
    <dbReference type="NCBI Taxonomy" id="339268"/>
    <lineage>
        <taxon>Bacteria</taxon>
        <taxon>Bacillati</taxon>
        <taxon>Actinomycetota</taxon>
        <taxon>Actinomycetes</taxon>
        <taxon>Mycobacteriales</taxon>
        <taxon>Mycobacteriaceae</taxon>
        <taxon>Mycobacterium</taxon>
        <taxon>Mycobacterium avium complex (MAC)</taxon>
    </lineage>
</organism>
<name>A0A1A2RXA1_9MYCO</name>
<evidence type="ECO:0000313" key="1">
    <source>
        <dbReference type="EMBL" id="OBH56606.1"/>
    </source>
</evidence>
<accession>A0A1A2RXA1</accession>
<reference evidence="1 2" key="1">
    <citation type="submission" date="2016-06" db="EMBL/GenBank/DDBJ databases">
        <authorList>
            <person name="Kjaerup R.B."/>
            <person name="Dalgaard T.S."/>
            <person name="Juul-Madsen H.R."/>
        </authorList>
    </citation>
    <scope>NUCLEOTIDE SEQUENCE [LARGE SCALE GENOMIC DNA]</scope>
    <source>
        <strain evidence="1 2">E2464</strain>
    </source>
</reference>